<dbReference type="EMBL" id="JAGYWB010000005">
    <property type="protein sequence ID" value="KAI0522460.1"/>
    <property type="molecule type" value="Genomic_DNA"/>
</dbReference>
<evidence type="ECO:0000313" key="2">
    <source>
        <dbReference type="EMBL" id="KAI0522457.1"/>
    </source>
</evidence>
<keyword evidence="4" id="KW-1185">Reference proteome</keyword>
<gene>
    <name evidence="2" type="ORF">KFK09_004836</name>
    <name evidence="3" type="ORF">KFK09_004839</name>
</gene>
<name>A0A8T3BU26_DENNO</name>
<dbReference type="Proteomes" id="UP000829196">
    <property type="component" value="Unassembled WGS sequence"/>
</dbReference>
<dbReference type="AlphaFoldDB" id="A0A8T3BU26"/>
<accession>A0A8T3BU26</accession>
<feature type="region of interest" description="Disordered" evidence="1">
    <location>
        <begin position="35"/>
        <end position="63"/>
    </location>
</feature>
<dbReference type="EMBL" id="JAGYWB010000005">
    <property type="protein sequence ID" value="KAI0522457.1"/>
    <property type="molecule type" value="Genomic_DNA"/>
</dbReference>
<reference evidence="3" key="1">
    <citation type="journal article" date="2022" name="Front. Genet.">
        <title>Chromosome-Scale Assembly of the Dendrobium nobile Genome Provides Insights Into the Molecular Mechanism of the Biosynthesis of the Medicinal Active Ingredient of Dendrobium.</title>
        <authorList>
            <person name="Xu Q."/>
            <person name="Niu S.-C."/>
            <person name="Li K.-L."/>
            <person name="Zheng P.-J."/>
            <person name="Zhang X.-J."/>
            <person name="Jia Y."/>
            <person name="Liu Y."/>
            <person name="Niu Y.-X."/>
            <person name="Yu L.-H."/>
            <person name="Chen D.-F."/>
            <person name="Zhang G.-Q."/>
        </authorList>
    </citation>
    <scope>NUCLEOTIDE SEQUENCE</scope>
    <source>
        <tissue evidence="3">Leaf</tissue>
    </source>
</reference>
<proteinExistence type="predicted"/>
<organism evidence="3 4">
    <name type="scientific">Dendrobium nobile</name>
    <name type="common">Orchid</name>
    <dbReference type="NCBI Taxonomy" id="94219"/>
    <lineage>
        <taxon>Eukaryota</taxon>
        <taxon>Viridiplantae</taxon>
        <taxon>Streptophyta</taxon>
        <taxon>Embryophyta</taxon>
        <taxon>Tracheophyta</taxon>
        <taxon>Spermatophyta</taxon>
        <taxon>Magnoliopsida</taxon>
        <taxon>Liliopsida</taxon>
        <taxon>Asparagales</taxon>
        <taxon>Orchidaceae</taxon>
        <taxon>Epidendroideae</taxon>
        <taxon>Malaxideae</taxon>
        <taxon>Dendrobiinae</taxon>
        <taxon>Dendrobium</taxon>
    </lineage>
</organism>
<evidence type="ECO:0000313" key="3">
    <source>
        <dbReference type="EMBL" id="KAI0522460.1"/>
    </source>
</evidence>
<evidence type="ECO:0000313" key="4">
    <source>
        <dbReference type="Proteomes" id="UP000829196"/>
    </source>
</evidence>
<evidence type="ECO:0000256" key="1">
    <source>
        <dbReference type="SAM" id="MobiDB-lite"/>
    </source>
</evidence>
<sequence>MSIRTDRKKAAINNIEAAAEIDDISYCKGEQEREAAAEIEGKAEEEEQSKWEKESTTTFDRPRRCENGQSWAAISFHFQTEGQYRVNYGFMDFDKIEPSFSVKTN</sequence>
<protein>
    <submittedName>
        <fullName evidence="3">Uncharacterized protein</fullName>
    </submittedName>
</protein>
<comment type="caution">
    <text evidence="3">The sequence shown here is derived from an EMBL/GenBank/DDBJ whole genome shotgun (WGS) entry which is preliminary data.</text>
</comment>